<reference evidence="1" key="1">
    <citation type="submission" date="2014-09" db="EMBL/GenBank/DDBJ databases">
        <authorList>
            <person name="Magalhaes I.L.F."/>
            <person name="Oliveira U."/>
            <person name="Santos F.R."/>
            <person name="Vidigal T.H.D.A."/>
            <person name="Brescovit A.D."/>
            <person name="Santos A.J."/>
        </authorList>
    </citation>
    <scope>NUCLEOTIDE SEQUENCE</scope>
    <source>
        <tissue evidence="1">Shoot tissue taken approximately 20 cm above the soil surface</tissue>
    </source>
</reference>
<name>A0A0A9BL28_ARUDO</name>
<sequence length="34" mass="3810">MMGNSTQGISYECANCLIYSIEDKGKIWLLPCEV</sequence>
<proteinExistence type="predicted"/>
<dbReference type="AlphaFoldDB" id="A0A0A9BL28"/>
<evidence type="ECO:0000313" key="1">
    <source>
        <dbReference type="EMBL" id="JAD59982.1"/>
    </source>
</evidence>
<accession>A0A0A9BL28</accession>
<protein>
    <submittedName>
        <fullName evidence="1">Uncharacterized protein</fullName>
    </submittedName>
</protein>
<dbReference type="EMBL" id="GBRH01237913">
    <property type="protein sequence ID" value="JAD59982.1"/>
    <property type="molecule type" value="Transcribed_RNA"/>
</dbReference>
<organism evidence="1">
    <name type="scientific">Arundo donax</name>
    <name type="common">Giant reed</name>
    <name type="synonym">Donax arundinaceus</name>
    <dbReference type="NCBI Taxonomy" id="35708"/>
    <lineage>
        <taxon>Eukaryota</taxon>
        <taxon>Viridiplantae</taxon>
        <taxon>Streptophyta</taxon>
        <taxon>Embryophyta</taxon>
        <taxon>Tracheophyta</taxon>
        <taxon>Spermatophyta</taxon>
        <taxon>Magnoliopsida</taxon>
        <taxon>Liliopsida</taxon>
        <taxon>Poales</taxon>
        <taxon>Poaceae</taxon>
        <taxon>PACMAD clade</taxon>
        <taxon>Arundinoideae</taxon>
        <taxon>Arundineae</taxon>
        <taxon>Arundo</taxon>
    </lineage>
</organism>
<reference evidence="1" key="2">
    <citation type="journal article" date="2015" name="Data Brief">
        <title>Shoot transcriptome of the giant reed, Arundo donax.</title>
        <authorList>
            <person name="Barrero R.A."/>
            <person name="Guerrero F.D."/>
            <person name="Moolhuijzen P."/>
            <person name="Goolsby J.A."/>
            <person name="Tidwell J."/>
            <person name="Bellgard S.E."/>
            <person name="Bellgard M.I."/>
        </authorList>
    </citation>
    <scope>NUCLEOTIDE SEQUENCE</scope>
    <source>
        <tissue evidence="1">Shoot tissue taken approximately 20 cm above the soil surface</tissue>
    </source>
</reference>